<feature type="region of interest" description="Disordered" evidence="1">
    <location>
        <begin position="1"/>
        <end position="26"/>
    </location>
</feature>
<evidence type="ECO:0000313" key="3">
    <source>
        <dbReference type="Proteomes" id="UP001319874"/>
    </source>
</evidence>
<name>A0ABM7U0Z0_9BURK</name>
<gene>
    <name evidence="2" type="ORF">PTKU64_85190</name>
</gene>
<evidence type="ECO:0000313" key="2">
    <source>
        <dbReference type="EMBL" id="BCZ84844.1"/>
    </source>
</evidence>
<keyword evidence="3" id="KW-1185">Reference proteome</keyword>
<accession>A0ABM7U0Z0</accession>
<dbReference type="Proteomes" id="UP001319874">
    <property type="component" value="Chromosome 4"/>
</dbReference>
<organism evidence="2 3">
    <name type="scientific">Paraburkholderia terrae</name>
    <dbReference type="NCBI Taxonomy" id="311230"/>
    <lineage>
        <taxon>Bacteria</taxon>
        <taxon>Pseudomonadati</taxon>
        <taxon>Pseudomonadota</taxon>
        <taxon>Betaproteobacteria</taxon>
        <taxon>Burkholderiales</taxon>
        <taxon>Burkholderiaceae</taxon>
        <taxon>Paraburkholderia</taxon>
    </lineage>
</organism>
<sequence>MQFRHPLAGSVSSEQATPVTAEAGGFPPAGVREACDVKDILTPLHATFFLIAASTHVVKLAL</sequence>
<reference evidence="2 3" key="1">
    <citation type="journal article" date="2022" name="Front. Microbiol.">
        <title>Identification and characterization of a novel class of self-sufficient cytochrome P450 hydroxylase involved in cyclohexanecarboxylate degradation in Paraburkholderia terrae strain KU-64.</title>
        <authorList>
            <person name="Yamamoto T."/>
            <person name="Hasegawa Y."/>
            <person name="Iwaki H."/>
        </authorList>
    </citation>
    <scope>NUCLEOTIDE SEQUENCE [LARGE SCALE GENOMIC DNA]</scope>
    <source>
        <strain evidence="2 3">KU-64</strain>
    </source>
</reference>
<evidence type="ECO:0000256" key="1">
    <source>
        <dbReference type="SAM" id="MobiDB-lite"/>
    </source>
</evidence>
<proteinExistence type="predicted"/>
<protein>
    <submittedName>
        <fullName evidence="2">Uncharacterized protein</fullName>
    </submittedName>
</protein>
<dbReference type="EMBL" id="AP024958">
    <property type="protein sequence ID" value="BCZ84844.1"/>
    <property type="molecule type" value="Genomic_DNA"/>
</dbReference>